<evidence type="ECO:0000313" key="2">
    <source>
        <dbReference type="EMBL" id="MXO94741.1"/>
    </source>
</evidence>
<organism evidence="2 3">
    <name type="scientific">Aurantiacibacter arachoides</name>
    <dbReference type="NCBI Taxonomy" id="1850444"/>
    <lineage>
        <taxon>Bacteria</taxon>
        <taxon>Pseudomonadati</taxon>
        <taxon>Pseudomonadota</taxon>
        <taxon>Alphaproteobacteria</taxon>
        <taxon>Sphingomonadales</taxon>
        <taxon>Erythrobacteraceae</taxon>
        <taxon>Aurantiacibacter</taxon>
    </lineage>
</organism>
<protein>
    <recommendedName>
        <fullName evidence="1">Toprim domain-containing protein</fullName>
    </recommendedName>
</protein>
<dbReference type="AlphaFoldDB" id="A0A845A2I6"/>
<dbReference type="RefSeq" id="WP_131451353.1">
    <property type="nucleotide sequence ID" value="NZ_BMJK01000001.1"/>
</dbReference>
<evidence type="ECO:0000313" key="3">
    <source>
        <dbReference type="Proteomes" id="UP000460626"/>
    </source>
</evidence>
<dbReference type="Proteomes" id="UP000460626">
    <property type="component" value="Unassembled WGS sequence"/>
</dbReference>
<keyword evidence="3" id="KW-1185">Reference proteome</keyword>
<evidence type="ECO:0000259" key="1">
    <source>
        <dbReference type="Pfam" id="PF13362"/>
    </source>
</evidence>
<dbReference type="InterPro" id="IPR034154">
    <property type="entry name" value="TOPRIM_DnaG/twinkle"/>
</dbReference>
<sequence>MIDIQRIAKFYGGTVCNGNAVIRTPGHSSRDRGTALKPSVGAPDGLLVTCYNGDTADALAVKDMLRRDGLLPLHSAPARDLSPAERRGLSYQLEASKRRRLAGEEAAAQVAGDAWAKASRASRGHPYLVAKRLKPFGIRQSGDALLVPMVDAQFQLWNVQRIRPDGRKLFAKGARTAGLFWPHGLHCADGNPTAGPLVIGEGFATMAVVHAETGLGVAAAMSARNLGSVARAMRQVFPTRPIIIAADDDRHLPANIGLRAAREAAGAVDGQIAVPLPETDRRKSGADFADIPRDEVSAHFLTVNPGRLAA</sequence>
<comment type="caution">
    <text evidence="2">The sequence shown here is derived from an EMBL/GenBank/DDBJ whole genome shotgun (WGS) entry which is preliminary data.</text>
</comment>
<proteinExistence type="predicted"/>
<dbReference type="EMBL" id="WTYH01000001">
    <property type="protein sequence ID" value="MXO94741.1"/>
    <property type="molecule type" value="Genomic_DNA"/>
</dbReference>
<gene>
    <name evidence="2" type="ORF">GRI62_14155</name>
</gene>
<reference evidence="2 3" key="1">
    <citation type="submission" date="2019-12" db="EMBL/GenBank/DDBJ databases">
        <title>Genomic-based taxomic classification of the family Erythrobacteraceae.</title>
        <authorList>
            <person name="Xu L."/>
        </authorList>
    </citation>
    <scope>NUCLEOTIDE SEQUENCE [LARGE SCALE GENOMIC DNA]</scope>
    <source>
        <strain evidence="2 3">RC4-10-4</strain>
    </source>
</reference>
<dbReference type="OrthoDB" id="123525at2"/>
<dbReference type="CDD" id="cd01029">
    <property type="entry name" value="TOPRIM_primases"/>
    <property type="match status" value="1"/>
</dbReference>
<accession>A0A845A2I6</accession>
<dbReference type="InterPro" id="IPR006171">
    <property type="entry name" value="TOPRIM_dom"/>
</dbReference>
<dbReference type="Pfam" id="PF13362">
    <property type="entry name" value="Toprim_3"/>
    <property type="match status" value="1"/>
</dbReference>
<name>A0A845A2I6_9SPHN</name>
<feature type="domain" description="Toprim" evidence="1">
    <location>
        <begin position="197"/>
        <end position="295"/>
    </location>
</feature>